<feature type="transmembrane region" description="Helical" evidence="7">
    <location>
        <begin position="172"/>
        <end position="196"/>
    </location>
</feature>
<evidence type="ECO:0000256" key="3">
    <source>
        <dbReference type="ARBA" id="ARBA00022679"/>
    </source>
</evidence>
<dbReference type="InterPro" id="IPR007831">
    <property type="entry name" value="T2SS_GspE_N"/>
</dbReference>
<keyword evidence="4 7" id="KW-0812">Transmembrane</keyword>
<dbReference type="CDD" id="cd06427">
    <property type="entry name" value="CESA_like_2"/>
    <property type="match status" value="1"/>
</dbReference>
<dbReference type="Pfam" id="PF13632">
    <property type="entry name" value="Glyco_trans_2_3"/>
    <property type="match status" value="1"/>
</dbReference>
<feature type="transmembrane region" description="Helical" evidence="7">
    <location>
        <begin position="548"/>
        <end position="567"/>
    </location>
</feature>
<dbReference type="GO" id="GO:0016020">
    <property type="term" value="C:membrane"/>
    <property type="evidence" value="ECO:0007669"/>
    <property type="project" value="UniProtKB-SubCell"/>
</dbReference>
<dbReference type="InterPro" id="IPR029044">
    <property type="entry name" value="Nucleotide-diphossugar_trans"/>
</dbReference>
<protein>
    <submittedName>
        <fullName evidence="10">Glycosyltransferase</fullName>
        <ecNumber evidence="10">2.4.-.-</ecNumber>
    </submittedName>
</protein>
<feature type="transmembrane region" description="Helical" evidence="7">
    <location>
        <begin position="574"/>
        <end position="596"/>
    </location>
</feature>
<dbReference type="InterPro" id="IPR037257">
    <property type="entry name" value="T2SS_E_N_sf"/>
</dbReference>
<feature type="domain" description="Type II secretion system protein GspE N-terminal" evidence="8">
    <location>
        <begin position="76"/>
        <end position="152"/>
    </location>
</feature>
<dbReference type="Proteomes" id="UP001199296">
    <property type="component" value="Unassembled WGS sequence"/>
</dbReference>
<keyword evidence="6 7" id="KW-0472">Membrane</keyword>
<dbReference type="PANTHER" id="PTHR43867">
    <property type="entry name" value="CELLULOSE SYNTHASE CATALYTIC SUBUNIT A [UDP-FORMING]"/>
    <property type="match status" value="1"/>
</dbReference>
<accession>A0AAW4WW73</accession>
<evidence type="ECO:0000256" key="5">
    <source>
        <dbReference type="ARBA" id="ARBA00022989"/>
    </source>
</evidence>
<gene>
    <name evidence="10" type="ORF">LJ207_01910</name>
</gene>
<evidence type="ECO:0000313" key="10">
    <source>
        <dbReference type="EMBL" id="MCC3144071.1"/>
    </source>
</evidence>
<dbReference type="SUPFAM" id="SSF53448">
    <property type="entry name" value="Nucleotide-diphospho-sugar transferases"/>
    <property type="match status" value="1"/>
</dbReference>
<comment type="caution">
    <text evidence="10">The sequence shown here is derived from an EMBL/GenBank/DDBJ whole genome shotgun (WGS) entry which is preliminary data.</text>
</comment>
<dbReference type="InterPro" id="IPR050321">
    <property type="entry name" value="Glycosyltr_2/OpgH_subfam"/>
</dbReference>
<evidence type="ECO:0000256" key="2">
    <source>
        <dbReference type="ARBA" id="ARBA00022676"/>
    </source>
</evidence>
<dbReference type="Pfam" id="PF05157">
    <property type="entry name" value="MshEN"/>
    <property type="match status" value="1"/>
</dbReference>
<reference evidence="10 11" key="1">
    <citation type="submission" date="2021-10" db="EMBL/GenBank/DDBJ databases">
        <authorList>
            <person name="Grouzdev D.S."/>
            <person name="Pantiukh K.S."/>
            <person name="Krutkina M.S."/>
        </authorList>
    </citation>
    <scope>NUCLEOTIDE SEQUENCE [LARGE SCALE GENOMIC DNA]</scope>
    <source>
        <strain evidence="10 11">Z-7514</strain>
    </source>
</reference>
<proteinExistence type="predicted"/>
<dbReference type="GO" id="GO:0016757">
    <property type="term" value="F:glycosyltransferase activity"/>
    <property type="evidence" value="ECO:0007669"/>
    <property type="project" value="UniProtKB-KW"/>
</dbReference>
<dbReference type="InterPro" id="IPR001173">
    <property type="entry name" value="Glyco_trans_2-like"/>
</dbReference>
<feature type="transmembrane region" description="Helical" evidence="7">
    <location>
        <begin position="202"/>
        <end position="221"/>
    </location>
</feature>
<keyword evidence="11" id="KW-1185">Reference proteome</keyword>
<organism evidence="10 11">
    <name type="scientific">Halanaerobium polyolivorans</name>
    <dbReference type="NCBI Taxonomy" id="2886943"/>
    <lineage>
        <taxon>Bacteria</taxon>
        <taxon>Bacillati</taxon>
        <taxon>Bacillota</taxon>
        <taxon>Clostridia</taxon>
        <taxon>Halanaerobiales</taxon>
        <taxon>Halanaerobiaceae</taxon>
        <taxon>Halanaerobium</taxon>
    </lineage>
</organism>
<dbReference type="Gene3D" id="3.90.550.10">
    <property type="entry name" value="Spore Coat Polysaccharide Biosynthesis Protein SpsA, Chain A"/>
    <property type="match status" value="1"/>
</dbReference>
<dbReference type="EMBL" id="JAJFAT010000002">
    <property type="protein sequence ID" value="MCC3144071.1"/>
    <property type="molecule type" value="Genomic_DNA"/>
</dbReference>
<keyword evidence="3 10" id="KW-0808">Transferase</keyword>
<evidence type="ECO:0000256" key="4">
    <source>
        <dbReference type="ARBA" id="ARBA00022692"/>
    </source>
</evidence>
<evidence type="ECO:0000259" key="8">
    <source>
        <dbReference type="Pfam" id="PF05157"/>
    </source>
</evidence>
<feature type="transmembrane region" description="Helical" evidence="7">
    <location>
        <begin position="500"/>
        <end position="528"/>
    </location>
</feature>
<evidence type="ECO:0000256" key="7">
    <source>
        <dbReference type="SAM" id="Phobius"/>
    </source>
</evidence>
<evidence type="ECO:0000256" key="1">
    <source>
        <dbReference type="ARBA" id="ARBA00004141"/>
    </source>
</evidence>
<keyword evidence="5 7" id="KW-1133">Transmembrane helix</keyword>
<feature type="domain" description="Glycosyltransferase 2-like" evidence="9">
    <location>
        <begin position="336"/>
        <end position="546"/>
    </location>
</feature>
<name>A0AAW4WW73_9FIRM</name>
<dbReference type="PANTHER" id="PTHR43867:SF2">
    <property type="entry name" value="CELLULOSE SYNTHASE CATALYTIC SUBUNIT A [UDP-FORMING]"/>
    <property type="match status" value="1"/>
</dbReference>
<dbReference type="AlphaFoldDB" id="A0AAW4WW73"/>
<dbReference type="SUPFAM" id="SSF160246">
    <property type="entry name" value="EspE N-terminal domain-like"/>
    <property type="match status" value="1"/>
</dbReference>
<dbReference type="EC" id="2.4.-.-" evidence="10"/>
<dbReference type="RefSeq" id="WP_229343571.1">
    <property type="nucleotide sequence ID" value="NZ_JAJFAT010000002.1"/>
</dbReference>
<evidence type="ECO:0000259" key="9">
    <source>
        <dbReference type="Pfam" id="PF13632"/>
    </source>
</evidence>
<sequence>MKKNKASFLGEELIKRGLISEEELNKALQIQEESGGLLGEILVGEGFVKMIELFYIIAEKEELSLGSNDLEICKKLLDPDLAHRFEVETLVIHQFFPINLEEKRLKVFVSNQKNPKVDELLTEEFGELEIQKIIATSRDIRFMLEEVFKEEMVDEAVNGLFYRSPKESASTVFTSGQIIFFLLIIALSAFLAYLYPIEALKYFLYFFNILFLASILFKFVLSIVGSFQEKKNFISQEEIDSIDEHELPIYSILVPVYKEPEVIDKLISSLKNLDYPKSKLDVLFLFEEGDLETIEAAKKASPPDNWSFIYIPDSLPKTKPKACNYGLKEARGELLTIYDAEDMPEADQLKKAYLAFQKSDDKVICFQSALNYFNRDDNILTKLFTLEYSYWFDYMLPGLDALKLPIPLGGTSNHFKIEKLRELGSWDPYNVTEDADLGIRANARGYRVGVLNSTTYEEANNKLSNWINQRSRWLKGYLQTFLVHNRQPLKFIQKVGFRGWFTLQIFIGGSVLTHLVAPFFWFLFIFWLLSGTPYFGEFYYGTLLQISLLNLLFGNFLGIYLATIAVFKRKYYSLIIYALLNPIYYLLQSAAAWKALYQLFANPFYWEKTQHGLTSKEVNEND</sequence>
<evidence type="ECO:0000313" key="11">
    <source>
        <dbReference type="Proteomes" id="UP001199296"/>
    </source>
</evidence>
<comment type="subcellular location">
    <subcellularLocation>
        <location evidence="1">Membrane</location>
        <topology evidence="1">Multi-pass membrane protein</topology>
    </subcellularLocation>
</comment>
<keyword evidence="2 10" id="KW-0328">Glycosyltransferase</keyword>
<evidence type="ECO:0000256" key="6">
    <source>
        <dbReference type="ARBA" id="ARBA00023136"/>
    </source>
</evidence>